<dbReference type="InterPro" id="IPR004360">
    <property type="entry name" value="Glyas_Fos-R_dOase_dom"/>
</dbReference>
<organism evidence="2 3">
    <name type="scientific">Brevundimonas nasdae</name>
    <dbReference type="NCBI Taxonomy" id="172043"/>
    <lineage>
        <taxon>Bacteria</taxon>
        <taxon>Pseudomonadati</taxon>
        <taxon>Pseudomonadota</taxon>
        <taxon>Alphaproteobacteria</taxon>
        <taxon>Caulobacterales</taxon>
        <taxon>Caulobacteraceae</taxon>
        <taxon>Brevundimonas</taxon>
    </lineage>
</organism>
<proteinExistence type="predicted"/>
<name>A0ABX8TJA8_9CAUL</name>
<dbReference type="GeneID" id="94374076"/>
<gene>
    <name evidence="2" type="ORF">KWG56_02290</name>
</gene>
<dbReference type="Proteomes" id="UP000824334">
    <property type="component" value="Chromosome"/>
</dbReference>
<feature type="domain" description="VOC" evidence="1">
    <location>
        <begin position="5"/>
        <end position="128"/>
    </location>
</feature>
<dbReference type="InterPro" id="IPR037523">
    <property type="entry name" value="VOC_core"/>
</dbReference>
<protein>
    <submittedName>
        <fullName evidence="2">VOC family protein</fullName>
    </submittedName>
</protein>
<dbReference type="CDD" id="cd06587">
    <property type="entry name" value="VOC"/>
    <property type="match status" value="1"/>
</dbReference>
<dbReference type="InterPro" id="IPR051332">
    <property type="entry name" value="Fosfomycin_Res_Enzymes"/>
</dbReference>
<accession>A0ABX8TJA8</accession>
<dbReference type="PANTHER" id="PTHR36113:SF3">
    <property type="entry name" value="SLL5075 PROTEIN"/>
    <property type="match status" value="1"/>
</dbReference>
<dbReference type="Pfam" id="PF00903">
    <property type="entry name" value="Glyoxalase"/>
    <property type="match status" value="1"/>
</dbReference>
<dbReference type="PANTHER" id="PTHR36113">
    <property type="entry name" value="LYASE, PUTATIVE-RELATED-RELATED"/>
    <property type="match status" value="1"/>
</dbReference>
<evidence type="ECO:0000313" key="3">
    <source>
        <dbReference type="Proteomes" id="UP000824334"/>
    </source>
</evidence>
<sequence length="145" mass="15764">MNDTGLSHIAFVVKDLEGSISFYEHYAGMTVIHRREAGGAIRAVAWLTDFSRPFALVLVESEALDDTPLGPFGHLGVACARREDVDRLAQQAAREGILRKAPTDSGPPVGYWTYIADPDGNTLELSHGQAIAFTIEDAQRLNPEA</sequence>
<dbReference type="RefSeq" id="WP_219353578.1">
    <property type="nucleotide sequence ID" value="NZ_CP080034.1"/>
</dbReference>
<dbReference type="EMBL" id="CP080034">
    <property type="protein sequence ID" value="QYC10863.1"/>
    <property type="molecule type" value="Genomic_DNA"/>
</dbReference>
<dbReference type="PROSITE" id="PS51819">
    <property type="entry name" value="VOC"/>
    <property type="match status" value="1"/>
</dbReference>
<keyword evidence="3" id="KW-1185">Reference proteome</keyword>
<evidence type="ECO:0000313" key="2">
    <source>
        <dbReference type="EMBL" id="QYC10863.1"/>
    </source>
</evidence>
<reference evidence="2 3" key="1">
    <citation type="submission" date="2021-07" db="EMBL/GenBank/DDBJ databases">
        <title>Isolation and characterization of bacteria from a gold mining with a capacity of golden bioaccumulation.</title>
        <authorList>
            <person name="Yang X.J."/>
        </authorList>
    </citation>
    <scope>NUCLEOTIDE SEQUENCE [LARGE SCALE GENOMIC DNA]</scope>
    <source>
        <strain evidence="2 3">Au29</strain>
    </source>
</reference>
<evidence type="ECO:0000259" key="1">
    <source>
        <dbReference type="PROSITE" id="PS51819"/>
    </source>
</evidence>